<evidence type="ECO:0000256" key="6">
    <source>
        <dbReference type="ARBA" id="ARBA00023004"/>
    </source>
</evidence>
<dbReference type="InterPro" id="IPR037066">
    <property type="entry name" value="Plug_dom_sf"/>
</dbReference>
<name>A0A399D0D5_9BACT</name>
<keyword evidence="4" id="KW-0410">Iron transport</keyword>
<feature type="domain" description="Secretin/TonB short N-terminal" evidence="12">
    <location>
        <begin position="70"/>
        <end position="121"/>
    </location>
</feature>
<evidence type="ECO:0000313" key="13">
    <source>
        <dbReference type="EMBL" id="RIH65475.1"/>
    </source>
</evidence>
<dbReference type="InterPro" id="IPR023997">
    <property type="entry name" value="TonB-dep_OMP_SusC/RagA_CS"/>
</dbReference>
<evidence type="ECO:0000256" key="10">
    <source>
        <dbReference type="PROSITE-ProRule" id="PRU01360"/>
    </source>
</evidence>
<evidence type="ECO:0000256" key="8">
    <source>
        <dbReference type="ARBA" id="ARBA00023136"/>
    </source>
</evidence>
<sequence>MKKMLKPWGELYVYLSKVMQIMRLILFLIILSTTVAVSSNSYSQVTKFSLELENKTIREIISEIEEQSEFIFFYQKQQIDLDRKVSVHVKNEKIESILDKLFAGTNNIYFINNRQIVIGVSKEEKVRVPSVSVIEDAVQQKKEISGKVTDRNGLPLPGVTIIVKGSTQGTITNAEGKYTLSDVAEGDVLQFSFMGMETQEVNVSGKTNINLVMYESTIGIEEVIAIGYGTQKKSDITGSVSSVKGDELTQMPMQRVDQALQGRASGVLVLNTAGAPGAQTTIRVRGMNSINGGNNALVVIDGLQGGNLNSINPNDIESLEILKDASATAIYGSMGANGVILVTTKRGKKGKPTINYSYSYGSQSIRSKLDIMGAADYARTRNAFRATQNGSGTPVPIFTEQQIQELERTGGTDWQDEIYRIAPIQNHQLSMGGGTENMRYMVSGGYLDQQGILLNSEYERFTLRANFSADITEKVSFELNWGGSKEFGSSPPYGGGTALSFLGQAVNIAPRWDPTTPPYDANGNYNSHPVGYGAYDTWNPLAATVEPDIQNHTIRNNVNTYIEYEIIDGLKLKISGGAAISNVNDKSYYNSKTWEGKPVGGVVGYGTLTEQVNSHYQNSNILSYDKTFNSTHKLTAIAVAEQQYDKYQGSGLVASKFTVDQTGINDLGGADEISSKYSSVSERVINSYLGRVNYAYADKYMLTASYRADGSSVFGKNNKWGYFPSASLAWRVSKEPFVQNLNLFTNLKFRGSWGITGNQAISPYETIARMESGSDYPYNGGSSTNLGFRIASAANPNLKWESTTQLNVGLDASIFKGRLSTTVDIYKKKTEDLLLNRTLPRYTGLRSVIDNVGSVENKGVELSITGDPFVGAFRWNTGFNISWNRNKVLDLGENETLRFRTTYGGYSLKNGFMQLRVGEPFGQMYGYGTEGTWKESEATQAAKFGQLPGDIKYTDTNADGKINTEDIKIIGNSMPNFIFGWTNSLSYKNFDMTILIQGSKGNDIFNQGRIRLERGSEGTSARLLDRWTPENQNTDVPAFIDEKTRMDAALVSTINLGSGDSERLQRWVEDGSYVRLKNIVLAYNIPAGLTQKIGLGSAKLYISATNLITLTDYSGYDPEVSAYNRNDAQIGVDLSNYPTAKTFTFGIDVSF</sequence>
<dbReference type="InterPro" id="IPR018247">
    <property type="entry name" value="EF_Hand_1_Ca_BS"/>
</dbReference>
<keyword evidence="3 10" id="KW-1134">Transmembrane beta strand</keyword>
<dbReference type="EMBL" id="QWET01000006">
    <property type="protein sequence ID" value="RIH65475.1"/>
    <property type="molecule type" value="Genomic_DNA"/>
</dbReference>
<dbReference type="InterPro" id="IPR039426">
    <property type="entry name" value="TonB-dep_rcpt-like"/>
</dbReference>
<dbReference type="Proteomes" id="UP000266441">
    <property type="component" value="Unassembled WGS sequence"/>
</dbReference>
<keyword evidence="7 11" id="KW-0798">TonB box</keyword>
<evidence type="ECO:0000256" key="4">
    <source>
        <dbReference type="ARBA" id="ARBA00022496"/>
    </source>
</evidence>
<dbReference type="SUPFAM" id="SSF49464">
    <property type="entry name" value="Carboxypeptidase regulatory domain-like"/>
    <property type="match status" value="1"/>
</dbReference>
<comment type="similarity">
    <text evidence="10 11">Belongs to the TonB-dependent receptor family.</text>
</comment>
<dbReference type="Pfam" id="PF07715">
    <property type="entry name" value="Plug"/>
    <property type="match status" value="1"/>
</dbReference>
<keyword evidence="9 10" id="KW-0998">Cell outer membrane</keyword>
<evidence type="ECO:0000256" key="11">
    <source>
        <dbReference type="RuleBase" id="RU003357"/>
    </source>
</evidence>
<dbReference type="NCBIfam" id="TIGR04056">
    <property type="entry name" value="OMP_RagA_SusC"/>
    <property type="match status" value="1"/>
</dbReference>
<evidence type="ECO:0000256" key="1">
    <source>
        <dbReference type="ARBA" id="ARBA00004571"/>
    </source>
</evidence>
<dbReference type="PROSITE" id="PS52016">
    <property type="entry name" value="TONB_DEPENDENT_REC_3"/>
    <property type="match status" value="1"/>
</dbReference>
<gene>
    <name evidence="13" type="ORF">D1164_10165</name>
</gene>
<reference evidence="13 14" key="1">
    <citation type="journal article" date="2015" name="Int. J. Syst. Evol. Microbiol.">
        <title>Mariniphaga sediminis sp. nov., isolated from coastal sediment.</title>
        <authorList>
            <person name="Wang F.Q."/>
            <person name="Shen Q.Y."/>
            <person name="Chen G.J."/>
            <person name="Du Z.J."/>
        </authorList>
    </citation>
    <scope>NUCLEOTIDE SEQUENCE [LARGE SCALE GENOMIC DNA]</scope>
    <source>
        <strain evidence="13 14">SY21</strain>
    </source>
</reference>
<dbReference type="Gene3D" id="2.40.170.20">
    <property type="entry name" value="TonB-dependent receptor, beta-barrel domain"/>
    <property type="match status" value="1"/>
</dbReference>
<evidence type="ECO:0000259" key="12">
    <source>
        <dbReference type="SMART" id="SM00965"/>
    </source>
</evidence>
<keyword evidence="14" id="KW-1185">Reference proteome</keyword>
<organism evidence="13 14">
    <name type="scientific">Mariniphaga sediminis</name>
    <dbReference type="NCBI Taxonomy" id="1628158"/>
    <lineage>
        <taxon>Bacteria</taxon>
        <taxon>Pseudomonadati</taxon>
        <taxon>Bacteroidota</taxon>
        <taxon>Bacteroidia</taxon>
        <taxon>Marinilabiliales</taxon>
        <taxon>Prolixibacteraceae</taxon>
        <taxon>Mariniphaga</taxon>
    </lineage>
</organism>
<evidence type="ECO:0000313" key="14">
    <source>
        <dbReference type="Proteomes" id="UP000266441"/>
    </source>
</evidence>
<proteinExistence type="inferred from homology"/>
<keyword evidence="6" id="KW-0408">Iron</keyword>
<comment type="subcellular location">
    <subcellularLocation>
        <location evidence="1 10">Cell outer membrane</location>
        <topology evidence="1 10">Multi-pass membrane protein</topology>
    </subcellularLocation>
</comment>
<dbReference type="Pfam" id="PF07660">
    <property type="entry name" value="STN"/>
    <property type="match status" value="1"/>
</dbReference>
<dbReference type="InterPro" id="IPR023996">
    <property type="entry name" value="TonB-dep_OMP_SusC/RagA"/>
</dbReference>
<dbReference type="InterPro" id="IPR012910">
    <property type="entry name" value="Plug_dom"/>
</dbReference>
<dbReference type="Pfam" id="PF00593">
    <property type="entry name" value="TonB_dep_Rec_b-barrel"/>
    <property type="match status" value="1"/>
</dbReference>
<dbReference type="AlphaFoldDB" id="A0A399D0D5"/>
<protein>
    <submittedName>
        <fullName evidence="13">SusC/RagA family TonB-linked outer membrane protein</fullName>
    </submittedName>
</protein>
<dbReference type="InterPro" id="IPR036942">
    <property type="entry name" value="Beta-barrel_TonB_sf"/>
</dbReference>
<keyword evidence="5 10" id="KW-0812">Transmembrane</keyword>
<dbReference type="GO" id="GO:0006826">
    <property type="term" value="P:iron ion transport"/>
    <property type="evidence" value="ECO:0007669"/>
    <property type="project" value="UniProtKB-KW"/>
</dbReference>
<dbReference type="SMART" id="SM00965">
    <property type="entry name" value="STN"/>
    <property type="match status" value="1"/>
</dbReference>
<dbReference type="InterPro" id="IPR008969">
    <property type="entry name" value="CarboxyPept-like_regulatory"/>
</dbReference>
<keyword evidence="2 10" id="KW-0813">Transport</keyword>
<dbReference type="GO" id="GO:0009279">
    <property type="term" value="C:cell outer membrane"/>
    <property type="evidence" value="ECO:0007669"/>
    <property type="project" value="UniProtKB-SubCell"/>
</dbReference>
<evidence type="ECO:0000256" key="2">
    <source>
        <dbReference type="ARBA" id="ARBA00022448"/>
    </source>
</evidence>
<dbReference type="InterPro" id="IPR000531">
    <property type="entry name" value="Beta-barrel_TonB"/>
</dbReference>
<evidence type="ECO:0000256" key="3">
    <source>
        <dbReference type="ARBA" id="ARBA00022452"/>
    </source>
</evidence>
<dbReference type="RefSeq" id="WP_119349855.1">
    <property type="nucleotide sequence ID" value="NZ_QWET01000006.1"/>
</dbReference>
<comment type="caution">
    <text evidence="13">The sequence shown here is derived from an EMBL/GenBank/DDBJ whole genome shotgun (WGS) entry which is preliminary data.</text>
</comment>
<dbReference type="Gene3D" id="2.60.40.1120">
    <property type="entry name" value="Carboxypeptidase-like, regulatory domain"/>
    <property type="match status" value="1"/>
</dbReference>
<keyword evidence="8 10" id="KW-0472">Membrane</keyword>
<keyword evidence="4" id="KW-0406">Ion transport</keyword>
<dbReference type="Gene3D" id="2.170.130.10">
    <property type="entry name" value="TonB-dependent receptor, plug domain"/>
    <property type="match status" value="1"/>
</dbReference>
<dbReference type="InterPro" id="IPR011662">
    <property type="entry name" value="Secretin/TonB_short_N"/>
</dbReference>
<evidence type="ECO:0000256" key="9">
    <source>
        <dbReference type="ARBA" id="ARBA00023237"/>
    </source>
</evidence>
<evidence type="ECO:0000256" key="5">
    <source>
        <dbReference type="ARBA" id="ARBA00022692"/>
    </source>
</evidence>
<dbReference type="FunFam" id="2.170.130.10:FF:000003">
    <property type="entry name" value="SusC/RagA family TonB-linked outer membrane protein"/>
    <property type="match status" value="1"/>
</dbReference>
<accession>A0A399D0D5</accession>
<dbReference type="OrthoDB" id="9768177at2"/>
<dbReference type="SUPFAM" id="SSF56935">
    <property type="entry name" value="Porins"/>
    <property type="match status" value="1"/>
</dbReference>
<dbReference type="Pfam" id="PF13715">
    <property type="entry name" value="CarbopepD_reg_2"/>
    <property type="match status" value="1"/>
</dbReference>
<dbReference type="NCBIfam" id="TIGR04057">
    <property type="entry name" value="SusC_RagA_signa"/>
    <property type="match status" value="1"/>
</dbReference>
<evidence type="ECO:0000256" key="7">
    <source>
        <dbReference type="ARBA" id="ARBA00023077"/>
    </source>
</evidence>
<dbReference type="PROSITE" id="PS00018">
    <property type="entry name" value="EF_HAND_1"/>
    <property type="match status" value="1"/>
</dbReference>